<protein>
    <submittedName>
        <fullName evidence="1">Uncharacterized protein</fullName>
    </submittedName>
</protein>
<keyword evidence="2" id="KW-1185">Reference proteome</keyword>
<dbReference type="STRING" id="525904.Tter_2290"/>
<organism evidence="1 2">
    <name type="scientific">Thermobaculum terrenum (strain ATCC BAA-798 / CCMEE 7001 / YNP1)</name>
    <dbReference type="NCBI Taxonomy" id="525904"/>
    <lineage>
        <taxon>Bacteria</taxon>
        <taxon>Bacillati</taxon>
        <taxon>Chloroflexota</taxon>
        <taxon>Chloroflexia</taxon>
        <taxon>Candidatus Thermobaculales</taxon>
        <taxon>Candidatus Thermobaculaceae</taxon>
        <taxon>Thermobaculum</taxon>
    </lineage>
</organism>
<reference evidence="2" key="1">
    <citation type="journal article" date="2010" name="Stand. Genomic Sci.">
        <title>Complete genome sequence of 'Thermobaculum terrenum' type strain (YNP1).</title>
        <authorList>
            <person name="Kiss H."/>
            <person name="Cleland D."/>
            <person name="Lapidus A."/>
            <person name="Lucas S."/>
            <person name="Glavina Del Rio T."/>
            <person name="Nolan M."/>
            <person name="Tice H."/>
            <person name="Han C."/>
            <person name="Goodwin L."/>
            <person name="Pitluck S."/>
            <person name="Liolios K."/>
            <person name="Ivanova N."/>
            <person name="Mavromatis K."/>
            <person name="Ovchinnikova G."/>
            <person name="Pati A."/>
            <person name="Chen A."/>
            <person name="Palaniappan K."/>
            <person name="Land M."/>
            <person name="Hauser L."/>
            <person name="Chang Y."/>
            <person name="Jeffries C."/>
            <person name="Lu M."/>
            <person name="Brettin T."/>
            <person name="Detter J."/>
            <person name="Goker M."/>
            <person name="Tindall B."/>
            <person name="Beck B."/>
            <person name="McDermott T."/>
            <person name="Woyke T."/>
            <person name="Bristow J."/>
            <person name="Eisen J."/>
            <person name="Markowitz V."/>
            <person name="Hugenholtz P."/>
            <person name="Kyrpides N."/>
            <person name="Klenk H."/>
            <person name="Cheng J."/>
        </authorList>
    </citation>
    <scope>NUCLEOTIDE SEQUENCE [LARGE SCALE GENOMIC DNA]</scope>
    <source>
        <strain evidence="2">ATCC BAA-798 / YNP1</strain>
    </source>
</reference>
<dbReference type="Proteomes" id="UP000000323">
    <property type="component" value="Chromosome 2"/>
</dbReference>
<gene>
    <name evidence="1" type="ordered locus">Tter_2290</name>
</gene>
<evidence type="ECO:0000313" key="2">
    <source>
        <dbReference type="Proteomes" id="UP000000323"/>
    </source>
</evidence>
<proteinExistence type="predicted"/>
<dbReference type="HOGENOM" id="CLU_3318438_0_0_0"/>
<dbReference type="EMBL" id="CP001826">
    <property type="protein sequence ID" value="ACZ43189.1"/>
    <property type="molecule type" value="Genomic_DNA"/>
</dbReference>
<name>D1CHG8_THET1</name>
<dbReference type="AlphaFoldDB" id="D1CHG8"/>
<sequence>MLLGFAFAALYNIYLVWSSRAAWDADVGRTESPPEPSWR</sequence>
<accession>D1CHG8</accession>
<dbReference type="KEGG" id="ttr:Tter_2290"/>
<evidence type="ECO:0000313" key="1">
    <source>
        <dbReference type="EMBL" id="ACZ43189.1"/>
    </source>
</evidence>